<keyword evidence="2" id="KW-1185">Reference proteome</keyword>
<dbReference type="AlphaFoldDB" id="A0A4U8T4M7"/>
<proteinExistence type="predicted"/>
<dbReference type="EMBL" id="JRPE02000002">
    <property type="protein sequence ID" value="TLD93467.1"/>
    <property type="molecule type" value="Genomic_DNA"/>
</dbReference>
<sequence>MKIVKIVEKKQKKLSFGKVAFPPYQKKRACKVELELGLTTMSDGSVRFSVCGSIWNHLHTDIYSGGQNDETIRALIKEGELSASPLLLEIIELWDKYHLNYLKPGTPEQEEAVQKGFETGAIKRFQKESFYDQAVRYLKSVGLYEVQHEGKPYRYGSAWIYSSIPEKDLKRIREIMEG</sequence>
<protein>
    <submittedName>
        <fullName evidence="1">Uncharacterized protein</fullName>
    </submittedName>
</protein>
<organism evidence="1 2">
    <name type="scientific">Helicobacter magdeburgensis</name>
    <dbReference type="NCBI Taxonomy" id="471858"/>
    <lineage>
        <taxon>Bacteria</taxon>
        <taxon>Pseudomonadati</taxon>
        <taxon>Campylobacterota</taxon>
        <taxon>Epsilonproteobacteria</taxon>
        <taxon>Campylobacterales</taxon>
        <taxon>Helicobacteraceae</taxon>
        <taxon>Helicobacter</taxon>
    </lineage>
</organism>
<comment type="caution">
    <text evidence="1">The sequence shown here is derived from an EMBL/GenBank/DDBJ whole genome shotgun (WGS) entry which is preliminary data.</text>
</comment>
<evidence type="ECO:0000313" key="2">
    <source>
        <dbReference type="Proteomes" id="UP000029921"/>
    </source>
</evidence>
<name>A0A4U8T4M7_9HELI</name>
<gene>
    <name evidence="1" type="ORF">LS74_001700</name>
</gene>
<dbReference type="Proteomes" id="UP000029921">
    <property type="component" value="Unassembled WGS sequence"/>
</dbReference>
<accession>A0A4U8T4M7</accession>
<dbReference type="RefSeq" id="WP_034586900.1">
    <property type="nucleotide sequence ID" value="NZ_JRPE02000002.1"/>
</dbReference>
<evidence type="ECO:0000313" key="1">
    <source>
        <dbReference type="EMBL" id="TLD93467.1"/>
    </source>
</evidence>
<reference evidence="1 2" key="1">
    <citation type="journal article" date="2014" name="Genome Announc.">
        <title>Draft genome sequences of eight enterohepatic helicobacter species isolated from both laboratory and wild rodents.</title>
        <authorList>
            <person name="Sheh A."/>
            <person name="Shen Z."/>
            <person name="Fox J.G."/>
        </authorList>
    </citation>
    <scope>NUCLEOTIDE SEQUENCE [LARGE SCALE GENOMIC DNA]</scope>
    <source>
        <strain evidence="1 2">MIT 96-1001</strain>
    </source>
</reference>